<protein>
    <submittedName>
        <fullName evidence="2">Aspartyl/asparaginy/proline hydroxylase domain-containing protein</fullName>
    </submittedName>
</protein>
<name>A0AC34GGC3_9BILA</name>
<organism evidence="1 2">
    <name type="scientific">Panagrolaimus sp. ES5</name>
    <dbReference type="NCBI Taxonomy" id="591445"/>
    <lineage>
        <taxon>Eukaryota</taxon>
        <taxon>Metazoa</taxon>
        <taxon>Ecdysozoa</taxon>
        <taxon>Nematoda</taxon>
        <taxon>Chromadorea</taxon>
        <taxon>Rhabditida</taxon>
        <taxon>Tylenchina</taxon>
        <taxon>Panagrolaimomorpha</taxon>
        <taxon>Panagrolaimoidea</taxon>
        <taxon>Panagrolaimidae</taxon>
        <taxon>Panagrolaimus</taxon>
    </lineage>
</organism>
<dbReference type="Proteomes" id="UP000887579">
    <property type="component" value="Unplaced"/>
</dbReference>
<evidence type="ECO:0000313" key="1">
    <source>
        <dbReference type="Proteomes" id="UP000887579"/>
    </source>
</evidence>
<evidence type="ECO:0000313" key="2">
    <source>
        <dbReference type="WBParaSite" id="ES5_v2.g28605.t1"/>
    </source>
</evidence>
<sequence>MALNRAKTFVEKALLFSSGRVKNAISSSLNNENALLFRIPDLSSRSLWTPNFWGSNITDDIQKLEDNHATIKLACLKVLKNASIWQRKDDGAGGTWFIYPLLKNGFWCDEYCNVEPELMEIIHSLNSIMHKCVFGSIYFSLLPPKTKIQNHLEPTNIRLKCHLGIEVPKEEEACFLTTATNE</sequence>
<accession>A0AC34GGC3</accession>
<proteinExistence type="predicted"/>
<reference evidence="2" key="1">
    <citation type="submission" date="2022-11" db="UniProtKB">
        <authorList>
            <consortium name="WormBaseParasite"/>
        </authorList>
    </citation>
    <scope>IDENTIFICATION</scope>
</reference>
<dbReference type="WBParaSite" id="ES5_v2.g28605.t1">
    <property type="protein sequence ID" value="ES5_v2.g28605.t1"/>
    <property type="gene ID" value="ES5_v2.g28605"/>
</dbReference>